<organism evidence="2 3">
    <name type="scientific">Pilimelia terevasa</name>
    <dbReference type="NCBI Taxonomy" id="53372"/>
    <lineage>
        <taxon>Bacteria</taxon>
        <taxon>Bacillati</taxon>
        <taxon>Actinomycetota</taxon>
        <taxon>Actinomycetes</taxon>
        <taxon>Micromonosporales</taxon>
        <taxon>Micromonosporaceae</taxon>
        <taxon>Pilimelia</taxon>
    </lineage>
</organism>
<dbReference type="RefSeq" id="WP_189115639.1">
    <property type="nucleotide sequence ID" value="NZ_BMQC01000019.1"/>
</dbReference>
<proteinExistence type="predicted"/>
<name>A0A8J3BTS0_9ACTN</name>
<evidence type="ECO:0000256" key="1">
    <source>
        <dbReference type="SAM" id="SignalP"/>
    </source>
</evidence>
<keyword evidence="1" id="KW-0732">Signal</keyword>
<dbReference type="Proteomes" id="UP000662200">
    <property type="component" value="Unassembled WGS sequence"/>
</dbReference>
<dbReference type="AlphaFoldDB" id="A0A8J3BTS0"/>
<evidence type="ECO:0000313" key="3">
    <source>
        <dbReference type="Proteomes" id="UP000662200"/>
    </source>
</evidence>
<feature type="chain" id="PRO_5035221784" evidence="1">
    <location>
        <begin position="31"/>
        <end position="230"/>
    </location>
</feature>
<dbReference type="Pfam" id="PF14273">
    <property type="entry name" value="DUF4360"/>
    <property type="match status" value="1"/>
</dbReference>
<reference evidence="2" key="1">
    <citation type="journal article" date="2014" name="Int. J. Syst. Evol. Microbiol.">
        <title>Complete genome sequence of Corynebacterium casei LMG S-19264T (=DSM 44701T), isolated from a smear-ripened cheese.</title>
        <authorList>
            <consortium name="US DOE Joint Genome Institute (JGI-PGF)"/>
            <person name="Walter F."/>
            <person name="Albersmeier A."/>
            <person name="Kalinowski J."/>
            <person name="Ruckert C."/>
        </authorList>
    </citation>
    <scope>NUCLEOTIDE SEQUENCE</scope>
    <source>
        <strain evidence="2">JCM 3091</strain>
    </source>
</reference>
<protein>
    <submittedName>
        <fullName evidence="2">Uncharacterized protein</fullName>
    </submittedName>
</protein>
<accession>A0A8J3BTS0</accession>
<dbReference type="InterPro" id="IPR025649">
    <property type="entry name" value="DUF4360"/>
</dbReference>
<sequence>MNRRTRNGLATVGASVAVAALLTGCGTASAQTLDATDSARAAAAAQALLNAAKAPTVKLLGANGEGCPNTKSIAVTNLKSGFFTIRFTKLSARVGPKVNAKERRRACTVSLRVSTDQGLTYGIKSVRVDGVAGVAKGARAQADVTAAGQPAVTGAFTKALKGPVKGAYSGTGSLAPPVRGDCGAPTRALTLTSAVATNRGSSSAKATTTLNLMPSKTKAGLTVKLVNLVC</sequence>
<comment type="caution">
    <text evidence="2">The sequence shown here is derived from an EMBL/GenBank/DDBJ whole genome shotgun (WGS) entry which is preliminary data.</text>
</comment>
<dbReference type="PROSITE" id="PS51257">
    <property type="entry name" value="PROKAR_LIPOPROTEIN"/>
    <property type="match status" value="1"/>
</dbReference>
<gene>
    <name evidence="2" type="ORF">GCM10010124_37150</name>
</gene>
<keyword evidence="3" id="KW-1185">Reference proteome</keyword>
<reference evidence="2" key="2">
    <citation type="submission" date="2020-09" db="EMBL/GenBank/DDBJ databases">
        <authorList>
            <person name="Sun Q."/>
            <person name="Ohkuma M."/>
        </authorList>
    </citation>
    <scope>NUCLEOTIDE SEQUENCE</scope>
    <source>
        <strain evidence="2">JCM 3091</strain>
    </source>
</reference>
<evidence type="ECO:0000313" key="2">
    <source>
        <dbReference type="EMBL" id="GGK40877.1"/>
    </source>
</evidence>
<feature type="signal peptide" evidence="1">
    <location>
        <begin position="1"/>
        <end position="30"/>
    </location>
</feature>
<dbReference type="EMBL" id="BMQC01000019">
    <property type="protein sequence ID" value="GGK40877.1"/>
    <property type="molecule type" value="Genomic_DNA"/>
</dbReference>